<dbReference type="InterPro" id="IPR007627">
    <property type="entry name" value="RNA_pol_sigma70_r2"/>
</dbReference>
<reference evidence="8" key="1">
    <citation type="submission" date="2023-07" db="EMBL/GenBank/DDBJ databases">
        <title>Two novel species in the genus Flavivirga.</title>
        <authorList>
            <person name="Kwon K."/>
        </authorList>
    </citation>
    <scope>NUCLEOTIDE SEQUENCE</scope>
    <source>
        <strain evidence="8">KCTC 52353</strain>
    </source>
</reference>
<evidence type="ECO:0000256" key="5">
    <source>
        <dbReference type="ARBA" id="ARBA00023163"/>
    </source>
</evidence>
<dbReference type="InterPro" id="IPR014284">
    <property type="entry name" value="RNA_pol_sigma-70_dom"/>
</dbReference>
<dbReference type="Gene3D" id="1.10.1740.10">
    <property type="match status" value="1"/>
</dbReference>
<dbReference type="InterPro" id="IPR036388">
    <property type="entry name" value="WH-like_DNA-bd_sf"/>
</dbReference>
<dbReference type="Proteomes" id="UP001176883">
    <property type="component" value="Unassembled WGS sequence"/>
</dbReference>
<evidence type="ECO:0000259" key="6">
    <source>
        <dbReference type="Pfam" id="PF04542"/>
    </source>
</evidence>
<keyword evidence="9" id="KW-1185">Reference proteome</keyword>
<dbReference type="PANTHER" id="PTHR43133:SF8">
    <property type="entry name" value="RNA POLYMERASE SIGMA FACTOR HI_1459-RELATED"/>
    <property type="match status" value="1"/>
</dbReference>
<dbReference type="RefSeq" id="WP_303277968.1">
    <property type="nucleotide sequence ID" value="NZ_JAUOEK010000118.1"/>
</dbReference>
<dbReference type="Gene3D" id="1.10.10.10">
    <property type="entry name" value="Winged helix-like DNA-binding domain superfamily/Winged helix DNA-binding domain"/>
    <property type="match status" value="1"/>
</dbReference>
<dbReference type="NCBIfam" id="TIGR02937">
    <property type="entry name" value="sigma70-ECF"/>
    <property type="match status" value="1"/>
</dbReference>
<evidence type="ECO:0000259" key="7">
    <source>
        <dbReference type="Pfam" id="PF08281"/>
    </source>
</evidence>
<name>A0ABT8WAV1_9FLAO</name>
<dbReference type="PANTHER" id="PTHR43133">
    <property type="entry name" value="RNA POLYMERASE ECF-TYPE SIGMA FACTO"/>
    <property type="match status" value="1"/>
</dbReference>
<dbReference type="SUPFAM" id="SSF88659">
    <property type="entry name" value="Sigma3 and sigma4 domains of RNA polymerase sigma factors"/>
    <property type="match status" value="1"/>
</dbReference>
<gene>
    <name evidence="8" type="ORF">Q4Q35_10715</name>
</gene>
<keyword evidence="4" id="KW-0238">DNA-binding</keyword>
<dbReference type="InterPro" id="IPR013249">
    <property type="entry name" value="RNA_pol_sigma70_r4_t2"/>
</dbReference>
<evidence type="ECO:0000313" key="9">
    <source>
        <dbReference type="Proteomes" id="UP001176883"/>
    </source>
</evidence>
<dbReference type="InterPro" id="IPR039425">
    <property type="entry name" value="RNA_pol_sigma-70-like"/>
</dbReference>
<organism evidence="8 9">
    <name type="scientific">Flavivirga aquimarina</name>
    <dbReference type="NCBI Taxonomy" id="2027862"/>
    <lineage>
        <taxon>Bacteria</taxon>
        <taxon>Pseudomonadati</taxon>
        <taxon>Bacteroidota</taxon>
        <taxon>Flavobacteriia</taxon>
        <taxon>Flavobacteriales</taxon>
        <taxon>Flavobacteriaceae</taxon>
        <taxon>Flavivirga</taxon>
    </lineage>
</organism>
<comment type="caution">
    <text evidence="8">The sequence shown here is derived from an EMBL/GenBank/DDBJ whole genome shotgun (WGS) entry which is preliminary data.</text>
</comment>
<dbReference type="Pfam" id="PF08281">
    <property type="entry name" value="Sigma70_r4_2"/>
    <property type="match status" value="1"/>
</dbReference>
<protein>
    <submittedName>
        <fullName evidence="8">RNA polymerase sigma factor</fullName>
    </submittedName>
</protein>
<evidence type="ECO:0000256" key="4">
    <source>
        <dbReference type="ARBA" id="ARBA00023125"/>
    </source>
</evidence>
<dbReference type="InterPro" id="IPR013324">
    <property type="entry name" value="RNA_pol_sigma_r3/r4-like"/>
</dbReference>
<evidence type="ECO:0000256" key="3">
    <source>
        <dbReference type="ARBA" id="ARBA00023082"/>
    </source>
</evidence>
<keyword evidence="3" id="KW-0731">Sigma factor</keyword>
<dbReference type="EMBL" id="JAUOEK010000118">
    <property type="protein sequence ID" value="MDO5970277.1"/>
    <property type="molecule type" value="Genomic_DNA"/>
</dbReference>
<proteinExistence type="inferred from homology"/>
<feature type="domain" description="RNA polymerase sigma factor 70 region 4 type 2" evidence="7">
    <location>
        <begin position="138"/>
        <end position="190"/>
    </location>
</feature>
<dbReference type="InterPro" id="IPR013325">
    <property type="entry name" value="RNA_pol_sigma_r2"/>
</dbReference>
<feature type="domain" description="RNA polymerase sigma-70 region 2" evidence="6">
    <location>
        <begin position="32"/>
        <end position="95"/>
    </location>
</feature>
<keyword evidence="5" id="KW-0804">Transcription</keyword>
<dbReference type="Pfam" id="PF04542">
    <property type="entry name" value="Sigma70_r2"/>
    <property type="match status" value="1"/>
</dbReference>
<evidence type="ECO:0000313" key="8">
    <source>
        <dbReference type="EMBL" id="MDO5970277.1"/>
    </source>
</evidence>
<comment type="similarity">
    <text evidence="1">Belongs to the sigma-70 factor family. ECF subfamily.</text>
</comment>
<evidence type="ECO:0000256" key="1">
    <source>
        <dbReference type="ARBA" id="ARBA00010641"/>
    </source>
</evidence>
<accession>A0ABT8WAV1</accession>
<evidence type="ECO:0000256" key="2">
    <source>
        <dbReference type="ARBA" id="ARBA00023015"/>
    </source>
</evidence>
<sequence>MNTIFDNTYDKKLDIKLINDSLNGSKKALESLIKRHQKYIYNIAWKMSGDPDDAADITQEVFIKVITNLSKFKKNSSFRTWLYRITFNHFLNTKKSKMEGWITDFEQYGNTLEAIPDLELTMEDQMLLEDSIKEGQFRCMSAMLLCLTREQRIAYILGDIFGADHLVSSELLDITPSTYRKRISRARKDLYSFMDGQCGLINKNNPCRCRKKTNFSIQNGFIDPENLRFNIKNEKSIGTVITHKSERFGDFYNNKYSELQKEMPFSESNKINLFENIINSKNVREVLNFK</sequence>
<dbReference type="SUPFAM" id="SSF88946">
    <property type="entry name" value="Sigma2 domain of RNA polymerase sigma factors"/>
    <property type="match status" value="1"/>
</dbReference>
<keyword evidence="2" id="KW-0805">Transcription regulation</keyword>